<accession>A0AAU9Q874</accession>
<dbReference type="Gene3D" id="2.60.40.10">
    <property type="entry name" value="Immunoglobulins"/>
    <property type="match status" value="2"/>
</dbReference>
<feature type="domain" description="BIG2" evidence="2">
    <location>
        <begin position="560"/>
        <end position="652"/>
    </location>
</feature>
<proteinExistence type="predicted"/>
<evidence type="ECO:0000313" key="3">
    <source>
        <dbReference type="EMBL" id="CAH1534406.1"/>
    </source>
</evidence>
<dbReference type="Pfam" id="PF17963">
    <property type="entry name" value="Big_9"/>
    <property type="match status" value="1"/>
</dbReference>
<dbReference type="Gene3D" id="2.60.40.1080">
    <property type="match status" value="3"/>
</dbReference>
<dbReference type="SMART" id="SM00635">
    <property type="entry name" value="BID_2"/>
    <property type="match status" value="3"/>
</dbReference>
<dbReference type="AlphaFoldDB" id="A0AAU9Q874"/>
<feature type="domain" description="BIG2" evidence="2">
    <location>
        <begin position="753"/>
        <end position="834"/>
    </location>
</feature>
<protein>
    <recommendedName>
        <fullName evidence="2">BIG2 domain-containing protein</fullName>
    </recommendedName>
</protein>
<dbReference type="InterPro" id="IPR008964">
    <property type="entry name" value="Invasin/intimin_cell_adhesion"/>
</dbReference>
<dbReference type="Pfam" id="PF02368">
    <property type="entry name" value="Big_2"/>
    <property type="match status" value="1"/>
</dbReference>
<feature type="region of interest" description="Disordered" evidence="1">
    <location>
        <begin position="1149"/>
        <end position="1168"/>
    </location>
</feature>
<dbReference type="EMBL" id="CAKMTQ010000032">
    <property type="protein sequence ID" value="CAH1534406.1"/>
    <property type="molecule type" value="Genomic_DNA"/>
</dbReference>
<evidence type="ECO:0000256" key="1">
    <source>
        <dbReference type="SAM" id="MobiDB-lite"/>
    </source>
</evidence>
<organism evidence="3 4">
    <name type="scientific">Vibrio owensii</name>
    <dbReference type="NCBI Taxonomy" id="696485"/>
    <lineage>
        <taxon>Bacteria</taxon>
        <taxon>Pseudomonadati</taxon>
        <taxon>Pseudomonadota</taxon>
        <taxon>Gammaproteobacteria</taxon>
        <taxon>Vibrionales</taxon>
        <taxon>Vibrionaceae</taxon>
        <taxon>Vibrio</taxon>
    </lineage>
</organism>
<name>A0AAU9Q874_9VIBR</name>
<reference evidence="3" key="1">
    <citation type="submission" date="2022-01" db="EMBL/GenBank/DDBJ databases">
        <authorList>
            <person name="Lagorce A."/>
        </authorList>
    </citation>
    <scope>NUCLEOTIDE SEQUENCE</scope>
    <source>
        <strain evidence="3">Th15_F1_D04</strain>
    </source>
</reference>
<evidence type="ECO:0000259" key="2">
    <source>
        <dbReference type="SMART" id="SM00635"/>
    </source>
</evidence>
<dbReference type="InterPro" id="IPR013783">
    <property type="entry name" value="Ig-like_fold"/>
</dbReference>
<feature type="compositionally biased region" description="Polar residues" evidence="1">
    <location>
        <begin position="1159"/>
        <end position="1168"/>
    </location>
</feature>
<dbReference type="InterPro" id="IPR003343">
    <property type="entry name" value="Big_2"/>
</dbReference>
<gene>
    <name evidence="3" type="ORF">THF1D04_380010</name>
</gene>
<dbReference type="SUPFAM" id="SSF49373">
    <property type="entry name" value="Invasin/intimin cell-adhesion fragments"/>
    <property type="match status" value="3"/>
</dbReference>
<sequence>MLGEITSQLRTVILLTALGHNMAKHKWLSCLISATLLIGCGGDDSSPPSKETDTILAPVVQNNFTQLVLSDGTTHVSLADNVTDPQGLPVTLESVVSLTDACDDPEFDSEAMTFEVAKENQDTCYFEYTVKNHASNTEWDKSATADSYVLVSETAQSATLPPISQYTVVNQNLVIDLEEQLAGYYPAGYILDQDVVVLGSGNATPDSTNNTISYMSPNKGVSRILYSLTSNDGLDTMAGYIDVAVSAEGNNMPVAEDFEGPENIMSGVKVTVDVSDHISDPDGDALQLTDAYAFNADAIATDQDSLTNTSFDFTASGPGTYDVSYYVTDHRGGYAVAVVRITVEHDTPWDDIILSNNEVYTAPWEKEGADGFNIPYQTVAPETIDGTDYEITLFNHEQAESVCLSRGMLLPSPSQLQELYSERGNVQDSDSWPVVENYWSDEPTVSVNLASGGTSTTEVDTTPLIATCVYPGELNVEVTRDNAYTSQNSDDDEYNTVQATVTQSDGTPKEGATVYMYSAGNLVIDGTVKTTGVDGTADFNIRSDTTGEFETFVRYFSQELPATITFILNEIVDLVIEGDDRVSIGESTNLEAYATYTNGERDNVTDDPSTAWGVDDPMLANVSETGVLTGLALGTVQVSAIFSGESDTHAVEIIDGWGDSGRLDITPPHSEIEVGQTVTYTATAYSAGYPAGRDVTAETQFDITTGDTLGTLTGNVFRAEQEGSVAISADYQLENGESEFDDATITISSSAPILELITVTGPDSVIEVGADTQLTATASYSDGSEPDVSNASDWTSSNNAVATVSPNGLVTGVAEGTANITAEYQGETDSKTITVNAAPPLLEKVEVTGPSTAEVGEQLNYTAMAYYEGDTNGTDVTGEAQWMSSAPSVASANDGGAVEALSEGSTDITATYLGEPGSVELNVSEPSTLEDRGIEVDIDRTRVPIEYQVYEDGEFVTFSRPEEEPIVLSGNAEIELLGESWVLNPLAGGQVIEVAITGNHNDVVNTYNVSQYEAGTDLMFRTHIEHVYPGSVPDSDPAEGKRYDFVLVTEDWYIDNRFCSRIAFESDVSDTWYLCDAYDGDDMLYKAINAYTPAGLSTLIDTGFFLILSEGQEARKQYEDIVVEGPVTQSEDAFICTGVGKVDITMSNPLPRAEPGTPPTQSLNTYCF</sequence>
<evidence type="ECO:0000313" key="4">
    <source>
        <dbReference type="Proteomes" id="UP001295420"/>
    </source>
</evidence>
<dbReference type="Proteomes" id="UP001295420">
    <property type="component" value="Unassembled WGS sequence"/>
</dbReference>
<comment type="caution">
    <text evidence="3">The sequence shown here is derived from an EMBL/GenBank/DDBJ whole genome shotgun (WGS) entry which is preliminary data.</text>
</comment>
<feature type="domain" description="BIG2" evidence="2">
    <location>
        <begin position="841"/>
        <end position="922"/>
    </location>
</feature>